<dbReference type="AlphaFoldDB" id="X1NFW8"/>
<evidence type="ECO:0000313" key="1">
    <source>
        <dbReference type="EMBL" id="GAI42468.1"/>
    </source>
</evidence>
<dbReference type="EMBL" id="BARV01030536">
    <property type="protein sequence ID" value="GAI42468.1"/>
    <property type="molecule type" value="Genomic_DNA"/>
</dbReference>
<comment type="caution">
    <text evidence="1">The sequence shown here is derived from an EMBL/GenBank/DDBJ whole genome shotgun (WGS) entry which is preliminary data.</text>
</comment>
<organism evidence="1">
    <name type="scientific">marine sediment metagenome</name>
    <dbReference type="NCBI Taxonomy" id="412755"/>
    <lineage>
        <taxon>unclassified sequences</taxon>
        <taxon>metagenomes</taxon>
        <taxon>ecological metagenomes</taxon>
    </lineage>
</organism>
<gene>
    <name evidence="1" type="ORF">S06H3_48488</name>
</gene>
<proteinExistence type="predicted"/>
<accession>X1NFW8</accession>
<name>X1NFW8_9ZZZZ</name>
<protein>
    <submittedName>
        <fullName evidence="1">Uncharacterized protein</fullName>
    </submittedName>
</protein>
<sequence>MVVEPADKYVELVTTLDISIEETSTVSKYQTALERELSWNYGEAVVEPAWEALKLRYESLPEVGIAYRRVEMKWGYQGQYVSVDPRMTGVGAGRIMSFEAVTGLLGGR</sequence>
<reference evidence="1" key="1">
    <citation type="journal article" date="2014" name="Front. Microbiol.">
        <title>High frequency of phylogenetically diverse reductive dehalogenase-homologous genes in deep subseafloor sedimentary metagenomes.</title>
        <authorList>
            <person name="Kawai M."/>
            <person name="Futagami T."/>
            <person name="Toyoda A."/>
            <person name="Takaki Y."/>
            <person name="Nishi S."/>
            <person name="Hori S."/>
            <person name="Arai W."/>
            <person name="Tsubouchi T."/>
            <person name="Morono Y."/>
            <person name="Uchiyama I."/>
            <person name="Ito T."/>
            <person name="Fujiyama A."/>
            <person name="Inagaki F."/>
            <person name="Takami H."/>
        </authorList>
    </citation>
    <scope>NUCLEOTIDE SEQUENCE</scope>
    <source>
        <strain evidence="1">Expedition CK06-06</strain>
    </source>
</reference>